<comment type="caution">
    <text evidence="1">The sequence shown here is derived from an EMBL/GenBank/DDBJ whole genome shotgun (WGS) entry which is preliminary data.</text>
</comment>
<dbReference type="EMBL" id="JYDH01000216">
    <property type="protein sequence ID" value="KRY28158.1"/>
    <property type="molecule type" value="Genomic_DNA"/>
</dbReference>
<name>A0A0V1AU02_TRISP</name>
<dbReference type="InParanoid" id="A0A0V1AU02"/>
<evidence type="ECO:0000313" key="1">
    <source>
        <dbReference type="EMBL" id="KRY28158.1"/>
    </source>
</evidence>
<sequence>MAKSSSTDVEKQSSLVSRYYGRERYYEKVLLLKSVDRQVDVDLARCVYGIDLGEMRRMI</sequence>
<protein>
    <submittedName>
        <fullName evidence="1">Uncharacterized protein</fullName>
    </submittedName>
</protein>
<organism evidence="1 2">
    <name type="scientific">Trichinella spiralis</name>
    <name type="common">Trichina worm</name>
    <dbReference type="NCBI Taxonomy" id="6334"/>
    <lineage>
        <taxon>Eukaryota</taxon>
        <taxon>Metazoa</taxon>
        <taxon>Ecdysozoa</taxon>
        <taxon>Nematoda</taxon>
        <taxon>Enoplea</taxon>
        <taxon>Dorylaimia</taxon>
        <taxon>Trichinellida</taxon>
        <taxon>Trichinellidae</taxon>
        <taxon>Trichinella</taxon>
    </lineage>
</organism>
<keyword evidence="2" id="KW-1185">Reference proteome</keyword>
<accession>A0A0V1AU02</accession>
<reference evidence="1 2" key="1">
    <citation type="submission" date="2015-01" db="EMBL/GenBank/DDBJ databases">
        <title>Evolution of Trichinella species and genotypes.</title>
        <authorList>
            <person name="Korhonen P.K."/>
            <person name="Edoardo P."/>
            <person name="Giuseppe L.R."/>
            <person name="Gasser R.B."/>
        </authorList>
    </citation>
    <scope>NUCLEOTIDE SEQUENCE [LARGE SCALE GENOMIC DNA]</scope>
    <source>
        <strain evidence="1">ISS3</strain>
    </source>
</reference>
<dbReference type="Proteomes" id="UP000054776">
    <property type="component" value="Unassembled WGS sequence"/>
</dbReference>
<evidence type="ECO:0000313" key="2">
    <source>
        <dbReference type="Proteomes" id="UP000054776"/>
    </source>
</evidence>
<dbReference type="AlphaFoldDB" id="A0A0V1AU02"/>
<proteinExistence type="predicted"/>
<gene>
    <name evidence="1" type="ORF">T01_4417</name>
</gene>